<evidence type="ECO:0000256" key="4">
    <source>
        <dbReference type="ARBA" id="ARBA00022481"/>
    </source>
</evidence>
<evidence type="ECO:0000256" key="5">
    <source>
        <dbReference type="ARBA" id="ARBA00022519"/>
    </source>
</evidence>
<evidence type="ECO:0000256" key="1">
    <source>
        <dbReference type="ARBA" id="ARBA00004377"/>
    </source>
</evidence>
<reference evidence="10 11" key="1">
    <citation type="journal article" date="2017" name="Int. J. Syst. Evol. Microbiol.">
        <title>Photobacterium alginatilyticum sp. nov., a marine bacterium isolated from bottom seawater.</title>
        <authorList>
            <person name="Wang X."/>
            <person name="Wang Y."/>
            <person name="Yang X."/>
            <person name="Sun H."/>
            <person name="Li B."/>
            <person name="Zhang X.H."/>
        </authorList>
    </citation>
    <scope>NUCLEOTIDE SEQUENCE [LARGE SCALE GENOMIC DNA]</scope>
    <source>
        <strain evidence="10 11">P03D4</strain>
    </source>
</reference>
<proteinExistence type="inferred from homology"/>
<keyword evidence="8 9" id="KW-0472">Membrane</keyword>
<name>A0ABW9YFA6_9GAMM</name>
<comment type="similarity">
    <text evidence="2">Belongs to the GSP I family.</text>
</comment>
<keyword evidence="3" id="KW-1003">Cell membrane</keyword>
<accession>A0ABW9YFA6</accession>
<keyword evidence="6 9" id="KW-0812">Transmembrane</keyword>
<evidence type="ECO:0000256" key="9">
    <source>
        <dbReference type="SAM" id="Phobius"/>
    </source>
</evidence>
<comment type="subcellular location">
    <subcellularLocation>
        <location evidence="1">Cell inner membrane</location>
        <topology evidence="1">Single-pass membrane protein</topology>
    </subcellularLocation>
</comment>
<keyword evidence="11" id="KW-1185">Reference proteome</keyword>
<organism evidence="10 11">
    <name type="scientific">Photobacterium alginatilyticum</name>
    <dbReference type="NCBI Taxonomy" id="1775171"/>
    <lineage>
        <taxon>Bacteria</taxon>
        <taxon>Pseudomonadati</taxon>
        <taxon>Pseudomonadota</taxon>
        <taxon>Gammaproteobacteria</taxon>
        <taxon>Vibrionales</taxon>
        <taxon>Vibrionaceae</taxon>
        <taxon>Photobacterium</taxon>
    </lineage>
</organism>
<dbReference type="PANTHER" id="PTHR38779:SF2">
    <property type="entry name" value="TYPE II SECRETION SYSTEM PROTEIN I-RELATED"/>
    <property type="match status" value="1"/>
</dbReference>
<evidence type="ECO:0000313" key="10">
    <source>
        <dbReference type="EMBL" id="NBI52400.1"/>
    </source>
</evidence>
<dbReference type="InterPro" id="IPR010052">
    <property type="entry name" value="T2SS_protein-GspI"/>
</dbReference>
<evidence type="ECO:0000256" key="6">
    <source>
        <dbReference type="ARBA" id="ARBA00022692"/>
    </source>
</evidence>
<dbReference type="InterPro" id="IPR012902">
    <property type="entry name" value="N_methyl_site"/>
</dbReference>
<comment type="caution">
    <text evidence="10">The sequence shown here is derived from an EMBL/GenBank/DDBJ whole genome shotgun (WGS) entry which is preliminary data.</text>
</comment>
<dbReference type="PANTHER" id="PTHR38779">
    <property type="entry name" value="TYPE II SECRETION SYSTEM PROTEIN I-RELATED"/>
    <property type="match status" value="1"/>
</dbReference>
<dbReference type="Pfam" id="PF07963">
    <property type="entry name" value="N_methyl"/>
    <property type="match status" value="1"/>
</dbReference>
<dbReference type="NCBIfam" id="TIGR02532">
    <property type="entry name" value="IV_pilin_GFxxxE"/>
    <property type="match status" value="1"/>
</dbReference>
<evidence type="ECO:0000313" key="11">
    <source>
        <dbReference type="Proteomes" id="UP000738517"/>
    </source>
</evidence>
<sequence length="197" mass="21964">MVTLIKIKPSILTAPFMRLVDWQWICLIWFLKCLARSGLNTISASGKVLSLRGEGRHPVAARLNGKKEPGVISYQQRRGYGFSLVEVVVAMSVVAIATLGLVKMQTFLERKSEYVQMGLVALQIAENDMQYVQSLSFASISGASGTISRAEGTYDWVRTYKSVMSGDAKQLQTTVTWSDRRDEKQSLALSTMRTKFN</sequence>
<evidence type="ECO:0000256" key="2">
    <source>
        <dbReference type="ARBA" id="ARBA00008358"/>
    </source>
</evidence>
<protein>
    <submittedName>
        <fullName evidence="10">Prepilin-type N-terminal cleavage/methylation domain-containing protein</fullName>
    </submittedName>
</protein>
<keyword evidence="4" id="KW-0488">Methylation</keyword>
<keyword evidence="7 9" id="KW-1133">Transmembrane helix</keyword>
<dbReference type="EMBL" id="RSEJ01000005">
    <property type="protein sequence ID" value="NBI52400.1"/>
    <property type="molecule type" value="Genomic_DNA"/>
</dbReference>
<evidence type="ECO:0000256" key="3">
    <source>
        <dbReference type="ARBA" id="ARBA00022475"/>
    </source>
</evidence>
<evidence type="ECO:0000256" key="8">
    <source>
        <dbReference type="ARBA" id="ARBA00023136"/>
    </source>
</evidence>
<keyword evidence="5" id="KW-0997">Cell inner membrane</keyword>
<dbReference type="Proteomes" id="UP000738517">
    <property type="component" value="Unassembled WGS sequence"/>
</dbReference>
<feature type="transmembrane region" description="Helical" evidence="9">
    <location>
        <begin position="80"/>
        <end position="102"/>
    </location>
</feature>
<evidence type="ECO:0000256" key="7">
    <source>
        <dbReference type="ARBA" id="ARBA00022989"/>
    </source>
</evidence>
<gene>
    <name evidence="10" type="ORF">EIZ48_07420</name>
</gene>